<evidence type="ECO:0000256" key="1">
    <source>
        <dbReference type="SAM" id="MobiDB-lite"/>
    </source>
</evidence>
<evidence type="ECO:0000313" key="2">
    <source>
        <dbReference type="EMBL" id="JAH29427.1"/>
    </source>
</evidence>
<accession>A0A0E9RKU3</accession>
<sequence>MRQRVLCSLKASSRTNVQHVRSASHTSL</sequence>
<name>A0A0E9RKU3_ANGAN</name>
<proteinExistence type="predicted"/>
<dbReference type="AlphaFoldDB" id="A0A0E9RKU3"/>
<reference evidence="2" key="1">
    <citation type="submission" date="2014-11" db="EMBL/GenBank/DDBJ databases">
        <authorList>
            <person name="Amaro Gonzalez C."/>
        </authorList>
    </citation>
    <scope>NUCLEOTIDE SEQUENCE</scope>
</reference>
<protein>
    <submittedName>
        <fullName evidence="2">Uncharacterized protein</fullName>
    </submittedName>
</protein>
<feature type="region of interest" description="Disordered" evidence="1">
    <location>
        <begin position="1"/>
        <end position="28"/>
    </location>
</feature>
<reference evidence="2" key="2">
    <citation type="journal article" date="2015" name="Fish Shellfish Immunol.">
        <title>Early steps in the European eel (Anguilla anguilla)-Vibrio vulnificus interaction in the gills: Role of the RtxA13 toxin.</title>
        <authorList>
            <person name="Callol A."/>
            <person name="Pajuelo D."/>
            <person name="Ebbesson L."/>
            <person name="Teles M."/>
            <person name="MacKenzie S."/>
            <person name="Amaro C."/>
        </authorList>
    </citation>
    <scope>NUCLEOTIDE SEQUENCE</scope>
</reference>
<organism evidence="2">
    <name type="scientific">Anguilla anguilla</name>
    <name type="common">European freshwater eel</name>
    <name type="synonym">Muraena anguilla</name>
    <dbReference type="NCBI Taxonomy" id="7936"/>
    <lineage>
        <taxon>Eukaryota</taxon>
        <taxon>Metazoa</taxon>
        <taxon>Chordata</taxon>
        <taxon>Craniata</taxon>
        <taxon>Vertebrata</taxon>
        <taxon>Euteleostomi</taxon>
        <taxon>Actinopterygii</taxon>
        <taxon>Neopterygii</taxon>
        <taxon>Teleostei</taxon>
        <taxon>Anguilliformes</taxon>
        <taxon>Anguillidae</taxon>
        <taxon>Anguilla</taxon>
    </lineage>
</organism>
<feature type="compositionally biased region" description="Polar residues" evidence="1">
    <location>
        <begin position="10"/>
        <end position="28"/>
    </location>
</feature>
<dbReference type="EMBL" id="GBXM01079150">
    <property type="protein sequence ID" value="JAH29427.1"/>
    <property type="molecule type" value="Transcribed_RNA"/>
</dbReference>